<dbReference type="PANTHER" id="PTHR33413:SF1">
    <property type="entry name" value="EXPRESSED PROTEIN"/>
    <property type="match status" value="1"/>
</dbReference>
<organism evidence="2 3">
    <name type="scientific">Canna indica</name>
    <name type="common">Indian-shot</name>
    <dbReference type="NCBI Taxonomy" id="4628"/>
    <lineage>
        <taxon>Eukaryota</taxon>
        <taxon>Viridiplantae</taxon>
        <taxon>Streptophyta</taxon>
        <taxon>Embryophyta</taxon>
        <taxon>Tracheophyta</taxon>
        <taxon>Spermatophyta</taxon>
        <taxon>Magnoliopsida</taxon>
        <taxon>Liliopsida</taxon>
        <taxon>Zingiberales</taxon>
        <taxon>Cannaceae</taxon>
        <taxon>Canna</taxon>
    </lineage>
</organism>
<dbReference type="InterPro" id="IPR025322">
    <property type="entry name" value="PADRE_dom"/>
</dbReference>
<proteinExistence type="predicted"/>
<keyword evidence="3" id="KW-1185">Reference proteome</keyword>
<protein>
    <submittedName>
        <fullName evidence="2">Uncharacterized protein</fullName>
    </submittedName>
</protein>
<dbReference type="PANTHER" id="PTHR33413">
    <property type="entry name" value="EXPRESSED PROTEIN"/>
    <property type="match status" value="1"/>
</dbReference>
<dbReference type="Proteomes" id="UP001327560">
    <property type="component" value="Chromosome 1"/>
</dbReference>
<evidence type="ECO:0000313" key="3">
    <source>
        <dbReference type="Proteomes" id="UP001327560"/>
    </source>
</evidence>
<feature type="region of interest" description="Disordered" evidence="1">
    <location>
        <begin position="119"/>
        <end position="168"/>
    </location>
</feature>
<dbReference type="Pfam" id="PF14009">
    <property type="entry name" value="PADRE"/>
    <property type="match status" value="1"/>
</dbReference>
<name>A0AAQ3Q0I3_9LILI</name>
<feature type="compositionally biased region" description="Low complexity" evidence="1">
    <location>
        <begin position="127"/>
        <end position="139"/>
    </location>
</feature>
<dbReference type="AlphaFoldDB" id="A0AAQ3Q0I3"/>
<evidence type="ECO:0000313" key="2">
    <source>
        <dbReference type="EMBL" id="WOK92365.1"/>
    </source>
</evidence>
<accession>A0AAQ3Q0I3</accession>
<evidence type="ECO:0000256" key="1">
    <source>
        <dbReference type="SAM" id="MobiDB-lite"/>
    </source>
</evidence>
<reference evidence="2 3" key="1">
    <citation type="submission" date="2023-10" db="EMBL/GenBank/DDBJ databases">
        <title>Chromosome-scale genome assembly provides insights into flower coloration mechanisms of Canna indica.</title>
        <authorList>
            <person name="Li C."/>
        </authorList>
    </citation>
    <scope>NUCLEOTIDE SEQUENCE [LARGE SCALE GENOMIC DNA]</scope>
    <source>
        <tissue evidence="2">Flower</tissue>
    </source>
</reference>
<gene>
    <name evidence="2" type="ORF">Cni_G01056</name>
</gene>
<dbReference type="EMBL" id="CP136890">
    <property type="protein sequence ID" value="WOK92365.1"/>
    <property type="molecule type" value="Genomic_DNA"/>
</dbReference>
<feature type="compositionally biased region" description="Acidic residues" evidence="1">
    <location>
        <begin position="140"/>
        <end position="153"/>
    </location>
</feature>
<sequence>MGNCQCQSADAAAAAVIQHPDGRMETAYWPLSASQVMAANPGHYVTVIITVAQPARSPATSNDHLSQGGRPVRYLKLLGPDDTLQVGHFYRLVSFEDVLREFRTKRRVRLSKLLGKKKEQLRKQCDESNSPSSSSSAVAAEDEEAQEGVDSMESESHGDIGARVTRHGQWRPSLQTISEVANI</sequence>